<reference evidence="2" key="1">
    <citation type="submission" date="2023-07" db="EMBL/GenBank/DDBJ databases">
        <title>Chromosome-level genome assembly of Artemia franciscana.</title>
        <authorList>
            <person name="Jo E."/>
        </authorList>
    </citation>
    <scope>NUCLEOTIDE SEQUENCE</scope>
    <source>
        <tissue evidence="2">Whole body</tissue>
    </source>
</reference>
<evidence type="ECO:0000256" key="1">
    <source>
        <dbReference type="SAM" id="MobiDB-lite"/>
    </source>
</evidence>
<keyword evidence="3" id="KW-1185">Reference proteome</keyword>
<protein>
    <submittedName>
        <fullName evidence="2">Uncharacterized protein</fullName>
    </submittedName>
</protein>
<dbReference type="Proteomes" id="UP001187531">
    <property type="component" value="Unassembled WGS sequence"/>
</dbReference>
<evidence type="ECO:0000313" key="3">
    <source>
        <dbReference type="Proteomes" id="UP001187531"/>
    </source>
</evidence>
<gene>
    <name evidence="2" type="ORF">QYM36_004801</name>
</gene>
<feature type="region of interest" description="Disordered" evidence="1">
    <location>
        <begin position="59"/>
        <end position="86"/>
    </location>
</feature>
<proteinExistence type="predicted"/>
<dbReference type="AlphaFoldDB" id="A0AA88I3D5"/>
<name>A0AA88I3D5_ARTSF</name>
<accession>A0AA88I3D5</accession>
<sequence length="137" mass="15532">MFFKSGDKLMTAKNHSLKIKKVKKLPLTISATPKEKLTKYVAELAVTQVDKKEEERAKEMRIETAETSGKVEVGENPFEEEDKTPKHWISVQDHPKLLVEEVISNDRSLPTNEAMAEVAKFILVPFTFGVVLKAIKH</sequence>
<dbReference type="EMBL" id="JAVRJZ010000008">
    <property type="protein sequence ID" value="KAK2719091.1"/>
    <property type="molecule type" value="Genomic_DNA"/>
</dbReference>
<organism evidence="2 3">
    <name type="scientific">Artemia franciscana</name>
    <name type="common">Brine shrimp</name>
    <name type="synonym">Artemia sanfranciscana</name>
    <dbReference type="NCBI Taxonomy" id="6661"/>
    <lineage>
        <taxon>Eukaryota</taxon>
        <taxon>Metazoa</taxon>
        <taxon>Ecdysozoa</taxon>
        <taxon>Arthropoda</taxon>
        <taxon>Crustacea</taxon>
        <taxon>Branchiopoda</taxon>
        <taxon>Anostraca</taxon>
        <taxon>Artemiidae</taxon>
        <taxon>Artemia</taxon>
    </lineage>
</organism>
<evidence type="ECO:0000313" key="2">
    <source>
        <dbReference type="EMBL" id="KAK2719091.1"/>
    </source>
</evidence>
<comment type="caution">
    <text evidence="2">The sequence shown here is derived from an EMBL/GenBank/DDBJ whole genome shotgun (WGS) entry which is preliminary data.</text>
</comment>